<protein>
    <submittedName>
        <fullName evidence="7">ARAD1B00374p</fullName>
    </submittedName>
</protein>
<accession>A0A060TAH8</accession>
<evidence type="ECO:0000259" key="6">
    <source>
        <dbReference type="PROSITE" id="PS51704"/>
    </source>
</evidence>
<sequence>MKFGKYLAKRQLDLPEYAGHLIDYKALKKLIKSLAAPNPEALATLSQHEIQRRLQDNKFAFFFRLDRELEKVNDCYELKERELRVRLNILVDKKQNWYAAGELSSKTSVAYISLHEGFLRFRRDLDRLEQFIELSATGFSKALKKWDKRSKSQTKEMYLSRAVEVQPVFHREELAELSDVANSSILEIEAWAEGDTVIFESQAMRSNSIAASSTTSGGSISAPSTGTIQPMAPPPPPPPVSHNVNSTLDRDDLYNEFIKTITEDVKDEEMVKKVVDEWVNQLVQTDAGRGRITRIFLLMISTEAPDVAFLALHRTGLVDMKAVDEISGKNCLHRAASAGRKVVIDLAIKSKVDINLQDTHGRTPLHYACLGNHHELIELLVSNGADIDAQDKENYSPLLYSIVNRYETCVSELLRLGSSVEVDSERDYIPLNLACQYGVYSAVKALLEKSPIMPDAEGLYPIHVVARAGHADLVPLLKPYVNINELDKFNGWTALCYAASEGHVETVKALIAADADVNALDEDGLTALYHASWQGHATCVSALASTISSLLNVAVSEIIDKSVVQPKFGGDSSVLPSSQNGSSMALDVQSSSIGDLNDLDAMDIDAIPDLSLPPPIIPLKRYGHNFLDKRTIIQFFFDTSASPIRFHRSGNQIPAGRLTISTHNNTDQIPQSIILPLSDTDRSVVSFQVESLDDFGVDFEIFPTFGTQITAKTAALPYVFSPRPHALKDYVCELPLFDMRMKAVGEIAFRFQIIKPFQGKALEITKYDTYWKSTSQLEQQQKPQSQMQSLSFVTASSLSGDYCRLFVCLTRDGVPVVTTTHSWDLNVINPSGQEVSIPIGDLDLATFLALSGQNEQKLNGAYQQLRAINSTREFAQLISTTRLLMPLEGFLRYLPLDLKLDIGVLYPTPTDASFKNLGTSTFPELNEYVDTVLAVLFDHARQVRRDSEANNPAGTPSGNSNRGIIFSSSNPDVCTVLNWKQPNYPVFFQMKGLRHNFESGLFEYQSANGFPAKDRDTRCVSVKEAANFAAKNNLLGIILPASLLKMVPHLVESVKVLGLVLVSTSDKQVEPGVRLNGVDGFRNSSVLTFQESIDV</sequence>
<dbReference type="InterPro" id="IPR030395">
    <property type="entry name" value="GP_PDE_dom"/>
</dbReference>
<reference evidence="7" key="2">
    <citation type="submission" date="2014-06" db="EMBL/GenBank/DDBJ databases">
        <title>The complete genome of Blastobotrys (Arxula) adeninivorans LS3 - a yeast of biotechnological interest.</title>
        <authorList>
            <person name="Kunze G."/>
            <person name="Gaillardin C."/>
            <person name="Czernicka M."/>
            <person name="Durrens P."/>
            <person name="Martin T."/>
            <person name="Boer E."/>
            <person name="Gabaldon T."/>
            <person name="Cruz J."/>
            <person name="Talla E."/>
            <person name="Marck C."/>
            <person name="Goffeau A."/>
            <person name="Barbe V."/>
            <person name="Baret P."/>
            <person name="Baronian K."/>
            <person name="Beier S."/>
            <person name="Bleykasten C."/>
            <person name="Bode R."/>
            <person name="Casaregola S."/>
            <person name="Despons L."/>
            <person name="Fairhead C."/>
            <person name="Giersberg M."/>
            <person name="Gierski P."/>
            <person name="Hahnel U."/>
            <person name="Hartmann A."/>
            <person name="Jankowska D."/>
            <person name="Jubin C."/>
            <person name="Jung P."/>
            <person name="Lafontaine I."/>
            <person name="Leh-Louis V."/>
            <person name="Lemaire M."/>
            <person name="Marcet-Houben M."/>
            <person name="Mascher M."/>
            <person name="Morel G."/>
            <person name="Richard G.-F."/>
            <person name="Riechen J."/>
            <person name="Sacerdot C."/>
            <person name="Sarkar A."/>
            <person name="Savel G."/>
            <person name="Schacherer J."/>
            <person name="Sherman D."/>
            <person name="Straub M.-L."/>
            <person name="Stein N."/>
            <person name="Thierry A."/>
            <person name="Trautwein-Schult A."/>
            <person name="Westhof E."/>
            <person name="Worch S."/>
            <person name="Dujon B."/>
            <person name="Souciet J.-L."/>
            <person name="Wincker P."/>
            <person name="Scholz U."/>
            <person name="Neuveglise N."/>
        </authorList>
    </citation>
    <scope>NUCLEOTIDE SEQUENCE</scope>
    <source>
        <strain evidence="7">LS3</strain>
    </source>
</reference>
<feature type="repeat" description="ANK" evidence="3">
    <location>
        <begin position="327"/>
        <end position="359"/>
    </location>
</feature>
<dbReference type="PROSITE" id="PS50088">
    <property type="entry name" value="ANK_REPEAT"/>
    <property type="match status" value="3"/>
</dbReference>
<evidence type="ECO:0000256" key="1">
    <source>
        <dbReference type="ARBA" id="ARBA00022737"/>
    </source>
</evidence>
<dbReference type="CDD" id="cd14483">
    <property type="entry name" value="SPX_PHO81_NUC-2_like"/>
    <property type="match status" value="1"/>
</dbReference>
<feature type="domain" description="SPX" evidence="5">
    <location>
        <begin position="1"/>
        <end position="160"/>
    </location>
</feature>
<dbReference type="EMBL" id="HG937692">
    <property type="protein sequence ID" value="CDP35902.1"/>
    <property type="molecule type" value="Genomic_DNA"/>
</dbReference>
<dbReference type="PROSITE" id="PS51382">
    <property type="entry name" value="SPX"/>
    <property type="match status" value="1"/>
</dbReference>
<feature type="region of interest" description="Disordered" evidence="4">
    <location>
        <begin position="210"/>
        <end position="242"/>
    </location>
</feature>
<keyword evidence="2 3" id="KW-0040">ANK repeat</keyword>
<dbReference type="SMART" id="SM00248">
    <property type="entry name" value="ANK"/>
    <property type="match status" value="7"/>
</dbReference>
<feature type="repeat" description="ANK" evidence="3">
    <location>
        <begin position="490"/>
        <end position="522"/>
    </location>
</feature>
<dbReference type="Pfam" id="PF25329">
    <property type="entry name" value="C2_GDE1"/>
    <property type="match status" value="1"/>
</dbReference>
<name>A0A060TAH8_BLAAD</name>
<dbReference type="InterPro" id="IPR057506">
    <property type="entry name" value="C2_GPCPD1"/>
</dbReference>
<dbReference type="Pfam" id="PF12796">
    <property type="entry name" value="Ank_2"/>
    <property type="match status" value="2"/>
</dbReference>
<organism evidence="7">
    <name type="scientific">Blastobotrys adeninivorans</name>
    <name type="common">Yeast</name>
    <name type="synonym">Arxula adeninivorans</name>
    <dbReference type="NCBI Taxonomy" id="409370"/>
    <lineage>
        <taxon>Eukaryota</taxon>
        <taxon>Fungi</taxon>
        <taxon>Dikarya</taxon>
        <taxon>Ascomycota</taxon>
        <taxon>Saccharomycotina</taxon>
        <taxon>Dipodascomycetes</taxon>
        <taxon>Dipodascales</taxon>
        <taxon>Trichomonascaceae</taxon>
        <taxon>Blastobotrys</taxon>
    </lineage>
</organism>
<dbReference type="Gene3D" id="1.25.40.20">
    <property type="entry name" value="Ankyrin repeat-containing domain"/>
    <property type="match status" value="2"/>
</dbReference>
<dbReference type="InterPro" id="IPR036770">
    <property type="entry name" value="Ankyrin_rpt-contain_sf"/>
</dbReference>
<evidence type="ECO:0000313" key="7">
    <source>
        <dbReference type="EMBL" id="CDP35902.1"/>
    </source>
</evidence>
<dbReference type="Gene3D" id="3.20.20.190">
    <property type="entry name" value="Phosphatidylinositol (PI) phosphodiesterase"/>
    <property type="match status" value="1"/>
</dbReference>
<dbReference type="PANTHER" id="PTHR24198:SF165">
    <property type="entry name" value="ANKYRIN REPEAT-CONTAINING PROTEIN-RELATED"/>
    <property type="match status" value="1"/>
</dbReference>
<dbReference type="GO" id="GO:0008081">
    <property type="term" value="F:phosphoric diester hydrolase activity"/>
    <property type="evidence" value="ECO:0007669"/>
    <property type="project" value="InterPro"/>
</dbReference>
<evidence type="ECO:0000256" key="4">
    <source>
        <dbReference type="SAM" id="MobiDB-lite"/>
    </source>
</evidence>
<feature type="compositionally biased region" description="Pro residues" evidence="4">
    <location>
        <begin position="231"/>
        <end position="240"/>
    </location>
</feature>
<evidence type="ECO:0000259" key="5">
    <source>
        <dbReference type="PROSITE" id="PS51382"/>
    </source>
</evidence>
<reference evidence="7" key="1">
    <citation type="submission" date="2014-02" db="EMBL/GenBank/DDBJ databases">
        <authorList>
            <person name="Genoscope - CEA"/>
        </authorList>
    </citation>
    <scope>NUCLEOTIDE SEQUENCE</scope>
    <source>
        <strain evidence="7">LS3</strain>
    </source>
</reference>
<dbReference type="InterPro" id="IPR002110">
    <property type="entry name" value="Ankyrin_rpt"/>
</dbReference>
<feature type="compositionally biased region" description="Low complexity" evidence="4">
    <location>
        <begin position="210"/>
        <end position="228"/>
    </location>
</feature>
<evidence type="ECO:0000256" key="2">
    <source>
        <dbReference type="ARBA" id="ARBA00023043"/>
    </source>
</evidence>
<proteinExistence type="predicted"/>
<dbReference type="Pfam" id="PF03105">
    <property type="entry name" value="SPX"/>
    <property type="match status" value="1"/>
</dbReference>
<dbReference type="AlphaFoldDB" id="A0A060TAH8"/>
<feature type="repeat" description="ANK" evidence="3">
    <location>
        <begin position="360"/>
        <end position="392"/>
    </location>
</feature>
<dbReference type="SUPFAM" id="SSF48403">
    <property type="entry name" value="Ankyrin repeat"/>
    <property type="match status" value="1"/>
</dbReference>
<dbReference type="PANTHER" id="PTHR24198">
    <property type="entry name" value="ANKYRIN REPEAT AND PROTEIN KINASE DOMAIN-CONTAINING PROTEIN"/>
    <property type="match status" value="1"/>
</dbReference>
<evidence type="ECO:0000256" key="3">
    <source>
        <dbReference type="PROSITE-ProRule" id="PRU00023"/>
    </source>
</evidence>
<dbReference type="GO" id="GO:0006629">
    <property type="term" value="P:lipid metabolic process"/>
    <property type="evidence" value="ECO:0007669"/>
    <property type="project" value="InterPro"/>
</dbReference>
<dbReference type="PROSITE" id="PS50297">
    <property type="entry name" value="ANK_REP_REGION"/>
    <property type="match status" value="2"/>
</dbReference>
<dbReference type="PROSITE" id="PS51704">
    <property type="entry name" value="GP_PDE"/>
    <property type="match status" value="1"/>
</dbReference>
<dbReference type="SUPFAM" id="SSF51695">
    <property type="entry name" value="PLC-like phosphodiesterases"/>
    <property type="match status" value="1"/>
</dbReference>
<dbReference type="InterPro" id="IPR017946">
    <property type="entry name" value="PLC-like_Pdiesterase_TIM-brl"/>
</dbReference>
<keyword evidence="1" id="KW-0677">Repeat</keyword>
<dbReference type="InterPro" id="IPR004331">
    <property type="entry name" value="SPX_dom"/>
</dbReference>
<gene>
    <name evidence="7" type="ORF">GNLVRS02_ARAD1B00374g</name>
</gene>
<feature type="domain" description="GP-PDE" evidence="6">
    <location>
        <begin position="764"/>
        <end position="1095"/>
    </location>
</feature>
<dbReference type="PhylomeDB" id="A0A060TAH8"/>